<dbReference type="OrthoDB" id="10067964at2759"/>
<feature type="signal peptide" evidence="11">
    <location>
        <begin position="1"/>
        <end position="23"/>
    </location>
</feature>
<dbReference type="EMBL" id="JAFJMO010000016">
    <property type="protein sequence ID" value="KAJ8254152.1"/>
    <property type="molecule type" value="Genomic_DNA"/>
</dbReference>
<sequence>MSPPLAVLISLCLFFGLPGSASCLYKQWVPDTSFENATNWDKGVVPCGSDKVQFLADRQVSVYVREVHSIQEMKLPVNGEFILASGAGFTVGGGQDGSCGTGVTVQFRDSETAKWFDPALWRAASSSEDLDKGRFLFSVHEESVPCSHDDVVFRPDTSFRVDTTAGQQSLRVKSVSVLGQKFRENAGFSRYLASRSGRLQFHGDAGPVVGSPACDDSSGCDCGNSVHHGRICSGMDCPRLDCTKPLRPVGHCCDVCGAILHLKISGRFNLETYRQRLQHLLLHPQYKAVRMGVSKVTMPQWLLGVIPREAATEIQVVLLDEEGLGPGTVAEDAARDIMKDIQSQGALFGIEDAELQASSGNEGTGDRAGVVVGAVLGALALVVSLVVLGFLFYRGVIRVPSLPSLPSWRKNSEIGELGGPIDHGFDNPMFNKPSQVPGSGGLFGTDSLSTITVTDLGVHFVNPAYDETNFNA</sequence>
<evidence type="ECO:0000256" key="11">
    <source>
        <dbReference type="SAM" id="SignalP"/>
    </source>
</evidence>
<evidence type="ECO:0000256" key="10">
    <source>
        <dbReference type="SAM" id="Phobius"/>
    </source>
</evidence>
<evidence type="ECO:0000256" key="9">
    <source>
        <dbReference type="ARBA" id="ARBA00023136"/>
    </source>
</evidence>
<dbReference type="GO" id="GO:0006898">
    <property type="term" value="P:receptor-mediated endocytosis"/>
    <property type="evidence" value="ECO:0007669"/>
    <property type="project" value="TreeGrafter"/>
</dbReference>
<keyword evidence="8 10" id="KW-1133">Transmembrane helix</keyword>
<keyword evidence="3" id="KW-0813">Transport</keyword>
<protein>
    <recommendedName>
        <fullName evidence="2">Protein amnionless</fullName>
    </recommendedName>
</protein>
<evidence type="ECO:0000256" key="5">
    <source>
        <dbReference type="ARBA" id="ARBA00022692"/>
    </source>
</evidence>
<feature type="chain" id="PRO_5040133142" description="Protein amnionless" evidence="11">
    <location>
        <begin position="24"/>
        <end position="472"/>
    </location>
</feature>
<evidence type="ECO:0000256" key="6">
    <source>
        <dbReference type="ARBA" id="ARBA00022729"/>
    </source>
</evidence>
<comment type="subcellular location">
    <subcellularLocation>
        <location evidence="1">Cell membrane</location>
        <topology evidence="1">Single-pass type I membrane protein</topology>
    </subcellularLocation>
</comment>
<evidence type="ECO:0000256" key="1">
    <source>
        <dbReference type="ARBA" id="ARBA00004251"/>
    </source>
</evidence>
<dbReference type="PANTHER" id="PTHR14995">
    <property type="entry name" value="AMNIONLESS"/>
    <property type="match status" value="1"/>
</dbReference>
<evidence type="ECO:0000256" key="7">
    <source>
        <dbReference type="ARBA" id="ARBA00022927"/>
    </source>
</evidence>
<dbReference type="GO" id="GO:0016324">
    <property type="term" value="C:apical plasma membrane"/>
    <property type="evidence" value="ECO:0007669"/>
    <property type="project" value="TreeGrafter"/>
</dbReference>
<accession>A0A9Q1HPP0</accession>
<comment type="caution">
    <text evidence="12">The sequence shown here is derived from an EMBL/GenBank/DDBJ whole genome shotgun (WGS) entry which is preliminary data.</text>
</comment>
<organism evidence="12 13">
    <name type="scientific">Conger conger</name>
    <name type="common">Conger eel</name>
    <name type="synonym">Muraena conger</name>
    <dbReference type="NCBI Taxonomy" id="82655"/>
    <lineage>
        <taxon>Eukaryota</taxon>
        <taxon>Metazoa</taxon>
        <taxon>Chordata</taxon>
        <taxon>Craniata</taxon>
        <taxon>Vertebrata</taxon>
        <taxon>Euteleostomi</taxon>
        <taxon>Actinopterygii</taxon>
        <taxon>Neopterygii</taxon>
        <taxon>Teleostei</taxon>
        <taxon>Anguilliformes</taxon>
        <taxon>Congridae</taxon>
        <taxon>Conger</taxon>
    </lineage>
</organism>
<dbReference type="Proteomes" id="UP001152803">
    <property type="component" value="Unassembled WGS sequence"/>
</dbReference>
<name>A0A9Q1HPP0_CONCO</name>
<evidence type="ECO:0000313" key="12">
    <source>
        <dbReference type="EMBL" id="KAJ8254152.1"/>
    </source>
</evidence>
<dbReference type="InterPro" id="IPR026112">
    <property type="entry name" value="AMN"/>
</dbReference>
<dbReference type="Pfam" id="PF14828">
    <property type="entry name" value="Amnionless"/>
    <property type="match status" value="1"/>
</dbReference>
<dbReference type="PANTHER" id="PTHR14995:SF2">
    <property type="entry name" value="PROTEIN AMNIONLESS"/>
    <property type="match status" value="1"/>
</dbReference>
<evidence type="ECO:0000313" key="13">
    <source>
        <dbReference type="Proteomes" id="UP001152803"/>
    </source>
</evidence>
<keyword evidence="5 10" id="KW-0812">Transmembrane</keyword>
<dbReference type="GO" id="GO:0015031">
    <property type="term" value="P:protein transport"/>
    <property type="evidence" value="ECO:0007669"/>
    <property type="project" value="UniProtKB-KW"/>
</dbReference>
<reference evidence="12" key="1">
    <citation type="journal article" date="2023" name="Science">
        <title>Genome structures resolve the early diversification of teleost fishes.</title>
        <authorList>
            <person name="Parey E."/>
            <person name="Louis A."/>
            <person name="Montfort J."/>
            <person name="Bouchez O."/>
            <person name="Roques C."/>
            <person name="Iampietro C."/>
            <person name="Lluch J."/>
            <person name="Castinel A."/>
            <person name="Donnadieu C."/>
            <person name="Desvignes T."/>
            <person name="Floi Bucao C."/>
            <person name="Jouanno E."/>
            <person name="Wen M."/>
            <person name="Mejri S."/>
            <person name="Dirks R."/>
            <person name="Jansen H."/>
            <person name="Henkel C."/>
            <person name="Chen W.J."/>
            <person name="Zahm M."/>
            <person name="Cabau C."/>
            <person name="Klopp C."/>
            <person name="Thompson A.W."/>
            <person name="Robinson-Rechavi M."/>
            <person name="Braasch I."/>
            <person name="Lecointre G."/>
            <person name="Bobe J."/>
            <person name="Postlethwait J.H."/>
            <person name="Berthelot C."/>
            <person name="Roest Crollius H."/>
            <person name="Guiguen Y."/>
        </authorList>
    </citation>
    <scope>NUCLEOTIDE SEQUENCE</scope>
    <source>
        <strain evidence="12">Concon-B</strain>
    </source>
</reference>
<evidence type="ECO:0000256" key="3">
    <source>
        <dbReference type="ARBA" id="ARBA00022448"/>
    </source>
</evidence>
<gene>
    <name evidence="12" type="ORF">COCON_G00207640</name>
</gene>
<dbReference type="GO" id="GO:0030139">
    <property type="term" value="C:endocytic vesicle"/>
    <property type="evidence" value="ECO:0007669"/>
    <property type="project" value="TreeGrafter"/>
</dbReference>
<feature type="transmembrane region" description="Helical" evidence="10">
    <location>
        <begin position="368"/>
        <end position="393"/>
    </location>
</feature>
<keyword evidence="7" id="KW-0653">Protein transport</keyword>
<keyword evidence="13" id="KW-1185">Reference proteome</keyword>
<keyword evidence="4" id="KW-1003">Cell membrane</keyword>
<keyword evidence="6 11" id="KW-0732">Signal</keyword>
<dbReference type="AlphaFoldDB" id="A0A9Q1HPP0"/>
<evidence type="ECO:0000256" key="8">
    <source>
        <dbReference type="ARBA" id="ARBA00022989"/>
    </source>
</evidence>
<keyword evidence="9 10" id="KW-0472">Membrane</keyword>
<evidence type="ECO:0000256" key="4">
    <source>
        <dbReference type="ARBA" id="ARBA00022475"/>
    </source>
</evidence>
<proteinExistence type="predicted"/>
<evidence type="ECO:0000256" key="2">
    <source>
        <dbReference type="ARBA" id="ARBA00021200"/>
    </source>
</evidence>